<dbReference type="RefSeq" id="WP_382219140.1">
    <property type="nucleotide sequence ID" value="NZ_JBHTCA010000001.1"/>
</dbReference>
<proteinExistence type="predicted"/>
<reference evidence="7" key="1">
    <citation type="journal article" date="2019" name="Int. J. Syst. Evol. Microbiol.">
        <title>The Global Catalogue of Microorganisms (GCM) 10K type strain sequencing project: providing services to taxonomists for standard genome sequencing and annotation.</title>
        <authorList>
            <consortium name="The Broad Institute Genomics Platform"/>
            <consortium name="The Broad Institute Genome Sequencing Center for Infectious Disease"/>
            <person name="Wu L."/>
            <person name="Ma J."/>
        </authorList>
    </citation>
    <scope>NUCLEOTIDE SEQUENCE [LARGE SCALE GENOMIC DNA]</scope>
    <source>
        <strain evidence="7">CGMCC 1.12371</strain>
    </source>
</reference>
<dbReference type="InterPro" id="IPR018060">
    <property type="entry name" value="HTH_AraC"/>
</dbReference>
<feature type="domain" description="HTH araC/xylS-type" evidence="5">
    <location>
        <begin position="163"/>
        <end position="260"/>
    </location>
</feature>
<organism evidence="6 7">
    <name type="scientific">Hydrogenophaga atypica</name>
    <dbReference type="NCBI Taxonomy" id="249409"/>
    <lineage>
        <taxon>Bacteria</taxon>
        <taxon>Pseudomonadati</taxon>
        <taxon>Pseudomonadota</taxon>
        <taxon>Betaproteobacteria</taxon>
        <taxon>Burkholderiales</taxon>
        <taxon>Comamonadaceae</taxon>
        <taxon>Hydrogenophaga</taxon>
    </lineage>
</organism>
<dbReference type="Gene3D" id="2.60.120.10">
    <property type="entry name" value="Jelly Rolls"/>
    <property type="match status" value="1"/>
</dbReference>
<dbReference type="InterPro" id="IPR011051">
    <property type="entry name" value="RmlC_Cupin_sf"/>
</dbReference>
<dbReference type="Pfam" id="PF12833">
    <property type="entry name" value="HTH_18"/>
    <property type="match status" value="1"/>
</dbReference>
<dbReference type="InterPro" id="IPR003313">
    <property type="entry name" value="AraC-bd"/>
</dbReference>
<dbReference type="InterPro" id="IPR014710">
    <property type="entry name" value="RmlC-like_jellyroll"/>
</dbReference>
<keyword evidence="4" id="KW-0804">Transcription</keyword>
<dbReference type="InterPro" id="IPR018062">
    <property type="entry name" value="HTH_AraC-typ_CS"/>
</dbReference>
<dbReference type="Proteomes" id="UP001596501">
    <property type="component" value="Unassembled WGS sequence"/>
</dbReference>
<dbReference type="PROSITE" id="PS00041">
    <property type="entry name" value="HTH_ARAC_FAMILY_1"/>
    <property type="match status" value="1"/>
</dbReference>
<evidence type="ECO:0000259" key="5">
    <source>
        <dbReference type="PROSITE" id="PS01124"/>
    </source>
</evidence>
<accession>A0ABW2QDE3</accession>
<evidence type="ECO:0000256" key="1">
    <source>
        <dbReference type="ARBA" id="ARBA00023015"/>
    </source>
</evidence>
<dbReference type="SUPFAM" id="SSF46689">
    <property type="entry name" value="Homeodomain-like"/>
    <property type="match status" value="1"/>
</dbReference>
<name>A0ABW2QDE3_9BURK</name>
<dbReference type="Gene3D" id="1.10.10.60">
    <property type="entry name" value="Homeodomain-like"/>
    <property type="match status" value="1"/>
</dbReference>
<dbReference type="SMART" id="SM00342">
    <property type="entry name" value="HTH_ARAC"/>
    <property type="match status" value="1"/>
</dbReference>
<dbReference type="PRINTS" id="PR00032">
    <property type="entry name" value="HTHARAC"/>
</dbReference>
<dbReference type="PROSITE" id="PS01124">
    <property type="entry name" value="HTH_ARAC_FAMILY_2"/>
    <property type="match status" value="1"/>
</dbReference>
<gene>
    <name evidence="6" type="ORF">ACFQPB_01275</name>
</gene>
<dbReference type="PANTHER" id="PTHR11019:SF190">
    <property type="entry name" value="ARAC-FAMILY REGULATORY PROTEIN"/>
    <property type="match status" value="1"/>
</dbReference>
<dbReference type="PANTHER" id="PTHR11019">
    <property type="entry name" value="HTH-TYPE TRANSCRIPTIONAL REGULATOR NIMR"/>
    <property type="match status" value="1"/>
</dbReference>
<dbReference type="Pfam" id="PF02311">
    <property type="entry name" value="AraC_binding"/>
    <property type="match status" value="1"/>
</dbReference>
<evidence type="ECO:0000256" key="4">
    <source>
        <dbReference type="ARBA" id="ARBA00023163"/>
    </source>
</evidence>
<keyword evidence="3" id="KW-0010">Activator</keyword>
<sequence length="275" mass="30469">MPAAPRHLRQPPFSDALPAPIFFRATWVPAETAYPQHRHAWGEFVYSFSGVMEVKLADRHYTAPPPYGIWLPPQVEHTGLNHLEACHCSLYISAPLCDHMPRDACVLIASPLLRALLDHLRQTPSNGPPPPEHERLLQVVVDQLTQAPRAGSYLPSSDDPLLAPVLLALQATPGDNRSLAEWAQLVHTTERTLVRRCQRDLGMGLLEWRQRLRIVKALPRLEAGEKIEAIAFELGYASVSAFIAMFRRLMGVTPDAFRKGSALATSVATHPVAAL</sequence>
<protein>
    <submittedName>
        <fullName evidence="6">AraC family transcriptional regulator</fullName>
    </submittedName>
</protein>
<evidence type="ECO:0000313" key="6">
    <source>
        <dbReference type="EMBL" id="MFC7407484.1"/>
    </source>
</evidence>
<keyword evidence="1" id="KW-0805">Transcription regulation</keyword>
<comment type="caution">
    <text evidence="6">The sequence shown here is derived from an EMBL/GenBank/DDBJ whole genome shotgun (WGS) entry which is preliminary data.</text>
</comment>
<evidence type="ECO:0000313" key="7">
    <source>
        <dbReference type="Proteomes" id="UP001596501"/>
    </source>
</evidence>
<dbReference type="CDD" id="cd06124">
    <property type="entry name" value="cupin_NimR-like_N"/>
    <property type="match status" value="1"/>
</dbReference>
<keyword evidence="2" id="KW-0238">DNA-binding</keyword>
<keyword evidence="7" id="KW-1185">Reference proteome</keyword>
<dbReference type="SUPFAM" id="SSF51182">
    <property type="entry name" value="RmlC-like cupins"/>
    <property type="match status" value="1"/>
</dbReference>
<evidence type="ECO:0000256" key="3">
    <source>
        <dbReference type="ARBA" id="ARBA00023159"/>
    </source>
</evidence>
<evidence type="ECO:0000256" key="2">
    <source>
        <dbReference type="ARBA" id="ARBA00023125"/>
    </source>
</evidence>
<dbReference type="InterPro" id="IPR020449">
    <property type="entry name" value="Tscrpt_reg_AraC-type_HTH"/>
</dbReference>
<dbReference type="InterPro" id="IPR009057">
    <property type="entry name" value="Homeodomain-like_sf"/>
</dbReference>
<dbReference type="EMBL" id="JBHTCA010000001">
    <property type="protein sequence ID" value="MFC7407484.1"/>
    <property type="molecule type" value="Genomic_DNA"/>
</dbReference>